<proteinExistence type="predicted"/>
<accession>A0A368H2V1</accession>
<evidence type="ECO:0000259" key="7">
    <source>
        <dbReference type="PROSITE" id="PS50850"/>
    </source>
</evidence>
<dbReference type="Proteomes" id="UP000252519">
    <property type="component" value="Unassembled WGS sequence"/>
</dbReference>
<evidence type="ECO:0000256" key="1">
    <source>
        <dbReference type="ARBA" id="ARBA00004141"/>
    </source>
</evidence>
<dbReference type="InterPro" id="IPR005828">
    <property type="entry name" value="MFS_sugar_transport-like"/>
</dbReference>
<evidence type="ECO:0000313" key="9">
    <source>
        <dbReference type="Proteomes" id="UP000252519"/>
    </source>
</evidence>
<sequence>MAAPLNINRFHWFCFFLWQFALFYCCQQIFPIFYNYTPQRECVDASFNGTKNQCDLSTEQQCELLKNCTNVTVEDPPFHSMVEEYNLYCDKAYDATLAATIQFLGVLFGTMTYGHLGDHFGRRPTSFFGIFVGILAGISTGFAPSWQVFAVMRFICGTSVACILVVFYTYIVELIRPEQRVFMRSFFNWGYARMVFTVVCMLCDHWRSASIATALLASPTLLAIAFLLPETPKWYISKGRFADAKRAAARLKYLSGKEDEGIIGEIHTTHPGKAYTIKDLLGNNTIATRTLILCSLWFATSLSAFGSDLNSGNLLGDFYVNQIASAAVMAFAKIFVFILDTYWTSFDRRKLHQFPQVLVIACYSTIMCLQIFVPDSSCDGKSARDWSIIIINILGVSFIELTWDACYLIAVESFPTHIRTIGMGTCSLAARIGALIAPQMAYLSLFYQPAPYIVVVVIGLLALIISLTSLPDTKGVDLATIGDEKREEKQEPRRGEKQEEFHLR</sequence>
<organism evidence="8 9">
    <name type="scientific">Ancylostoma caninum</name>
    <name type="common">Dog hookworm</name>
    <dbReference type="NCBI Taxonomy" id="29170"/>
    <lineage>
        <taxon>Eukaryota</taxon>
        <taxon>Metazoa</taxon>
        <taxon>Ecdysozoa</taxon>
        <taxon>Nematoda</taxon>
        <taxon>Chromadorea</taxon>
        <taxon>Rhabditida</taxon>
        <taxon>Rhabditina</taxon>
        <taxon>Rhabditomorpha</taxon>
        <taxon>Strongyloidea</taxon>
        <taxon>Ancylostomatidae</taxon>
        <taxon>Ancylostomatinae</taxon>
        <taxon>Ancylostoma</taxon>
    </lineage>
</organism>
<feature type="transmembrane region" description="Helical" evidence="6">
    <location>
        <begin position="354"/>
        <end position="374"/>
    </location>
</feature>
<evidence type="ECO:0000256" key="6">
    <source>
        <dbReference type="SAM" id="Phobius"/>
    </source>
</evidence>
<keyword evidence="4 6" id="KW-0472">Membrane</keyword>
<evidence type="ECO:0000256" key="4">
    <source>
        <dbReference type="ARBA" id="ARBA00023136"/>
    </source>
</evidence>
<feature type="transmembrane region" description="Helical" evidence="6">
    <location>
        <begin position="421"/>
        <end position="443"/>
    </location>
</feature>
<feature type="region of interest" description="Disordered" evidence="5">
    <location>
        <begin position="481"/>
        <end position="504"/>
    </location>
</feature>
<dbReference type="PROSITE" id="PS50850">
    <property type="entry name" value="MFS"/>
    <property type="match status" value="1"/>
</dbReference>
<dbReference type="EMBL" id="JOJR01000032">
    <property type="protein sequence ID" value="RCN49587.1"/>
    <property type="molecule type" value="Genomic_DNA"/>
</dbReference>
<dbReference type="SUPFAM" id="SSF103473">
    <property type="entry name" value="MFS general substrate transporter"/>
    <property type="match status" value="1"/>
</dbReference>
<feature type="transmembrane region" description="Helical" evidence="6">
    <location>
        <begin position="208"/>
        <end position="228"/>
    </location>
</feature>
<feature type="transmembrane region" description="Helical" evidence="6">
    <location>
        <begin position="449"/>
        <end position="470"/>
    </location>
</feature>
<comment type="caution">
    <text evidence="8">The sequence shown here is derived from an EMBL/GenBank/DDBJ whole genome shotgun (WGS) entry which is preliminary data.</text>
</comment>
<feature type="domain" description="Major facilitator superfamily (MFS) profile" evidence="7">
    <location>
        <begin position="41"/>
        <end position="474"/>
    </location>
</feature>
<dbReference type="InterPro" id="IPR020846">
    <property type="entry name" value="MFS_dom"/>
</dbReference>
<dbReference type="OrthoDB" id="3936150at2759"/>
<name>A0A368H2V1_ANCCA</name>
<dbReference type="Pfam" id="PF00083">
    <property type="entry name" value="Sugar_tr"/>
    <property type="match status" value="1"/>
</dbReference>
<dbReference type="InterPro" id="IPR036259">
    <property type="entry name" value="MFS_trans_sf"/>
</dbReference>
<evidence type="ECO:0000313" key="8">
    <source>
        <dbReference type="EMBL" id="RCN49587.1"/>
    </source>
</evidence>
<evidence type="ECO:0000256" key="3">
    <source>
        <dbReference type="ARBA" id="ARBA00022989"/>
    </source>
</evidence>
<feature type="compositionally biased region" description="Basic and acidic residues" evidence="5">
    <location>
        <begin position="482"/>
        <end position="504"/>
    </location>
</feature>
<dbReference type="STRING" id="29170.A0A368H2V1"/>
<protein>
    <submittedName>
        <fullName evidence="8">Transporter, major facilitator family protein</fullName>
    </submittedName>
</protein>
<feature type="transmembrane region" description="Helical" evidence="6">
    <location>
        <begin position="286"/>
        <end position="306"/>
    </location>
</feature>
<feature type="transmembrane region" description="Helical" evidence="6">
    <location>
        <begin position="126"/>
        <end position="144"/>
    </location>
</feature>
<gene>
    <name evidence="8" type="ORF">ANCCAN_04359</name>
</gene>
<dbReference type="GO" id="GO:0016020">
    <property type="term" value="C:membrane"/>
    <property type="evidence" value="ECO:0007669"/>
    <property type="project" value="UniProtKB-SubCell"/>
</dbReference>
<dbReference type="AlphaFoldDB" id="A0A368H2V1"/>
<reference evidence="8 9" key="1">
    <citation type="submission" date="2014-10" db="EMBL/GenBank/DDBJ databases">
        <title>Draft genome of the hookworm Ancylostoma caninum.</title>
        <authorList>
            <person name="Mitreva M."/>
        </authorList>
    </citation>
    <scope>NUCLEOTIDE SEQUENCE [LARGE SCALE GENOMIC DNA]</scope>
    <source>
        <strain evidence="8 9">Baltimore</strain>
    </source>
</reference>
<feature type="transmembrane region" description="Helical" evidence="6">
    <location>
        <begin position="318"/>
        <end position="342"/>
    </location>
</feature>
<feature type="transmembrane region" description="Helical" evidence="6">
    <location>
        <begin position="182"/>
        <end position="202"/>
    </location>
</feature>
<keyword evidence="9" id="KW-1185">Reference proteome</keyword>
<dbReference type="PANTHER" id="PTHR24064">
    <property type="entry name" value="SOLUTE CARRIER FAMILY 22 MEMBER"/>
    <property type="match status" value="1"/>
</dbReference>
<feature type="transmembrane region" description="Helical" evidence="6">
    <location>
        <begin position="12"/>
        <end position="34"/>
    </location>
</feature>
<feature type="transmembrane region" description="Helical" evidence="6">
    <location>
        <begin position="386"/>
        <end position="409"/>
    </location>
</feature>
<keyword evidence="2 6" id="KW-0812">Transmembrane</keyword>
<evidence type="ECO:0000256" key="5">
    <source>
        <dbReference type="SAM" id="MobiDB-lite"/>
    </source>
</evidence>
<feature type="transmembrane region" description="Helical" evidence="6">
    <location>
        <begin position="150"/>
        <end position="170"/>
    </location>
</feature>
<evidence type="ECO:0000256" key="2">
    <source>
        <dbReference type="ARBA" id="ARBA00022692"/>
    </source>
</evidence>
<comment type="subcellular location">
    <subcellularLocation>
        <location evidence="1">Membrane</location>
        <topology evidence="1">Multi-pass membrane protein</topology>
    </subcellularLocation>
</comment>
<keyword evidence="3 6" id="KW-1133">Transmembrane helix</keyword>
<dbReference type="Gene3D" id="1.20.1250.20">
    <property type="entry name" value="MFS general substrate transporter like domains"/>
    <property type="match status" value="1"/>
</dbReference>
<feature type="transmembrane region" description="Helical" evidence="6">
    <location>
        <begin position="95"/>
        <end position="114"/>
    </location>
</feature>
<dbReference type="GO" id="GO:0022857">
    <property type="term" value="F:transmembrane transporter activity"/>
    <property type="evidence" value="ECO:0007669"/>
    <property type="project" value="InterPro"/>
</dbReference>